<feature type="domain" description="Integrase catalytic" evidence="2">
    <location>
        <begin position="936"/>
        <end position="1027"/>
    </location>
</feature>
<protein>
    <recommendedName>
        <fullName evidence="2">Integrase catalytic domain-containing protein</fullName>
    </recommendedName>
</protein>
<dbReference type="SUPFAM" id="SSF53098">
    <property type="entry name" value="Ribonuclease H-like"/>
    <property type="match status" value="1"/>
</dbReference>
<dbReference type="PANTHER" id="PTHR33067:SF31">
    <property type="entry name" value="RNA-DIRECTED DNA POLYMERASE"/>
    <property type="match status" value="1"/>
</dbReference>
<dbReference type="InterPro" id="IPR036397">
    <property type="entry name" value="RNaseH_sf"/>
</dbReference>
<feature type="region of interest" description="Disordered" evidence="1">
    <location>
        <begin position="390"/>
        <end position="416"/>
    </location>
</feature>
<dbReference type="Gene3D" id="2.40.70.10">
    <property type="entry name" value="Acid Proteases"/>
    <property type="match status" value="1"/>
</dbReference>
<feature type="compositionally biased region" description="Basic and acidic residues" evidence="1">
    <location>
        <begin position="428"/>
        <end position="460"/>
    </location>
</feature>
<name>A0AAV7FEG2_ARIFI</name>
<dbReference type="Gene3D" id="3.10.10.10">
    <property type="entry name" value="HIV Type 1 Reverse Transcriptase, subunit A, domain 1"/>
    <property type="match status" value="1"/>
</dbReference>
<dbReference type="PANTHER" id="PTHR33067">
    <property type="entry name" value="RNA-DIRECTED DNA POLYMERASE-RELATED"/>
    <property type="match status" value="1"/>
</dbReference>
<keyword evidence="4" id="KW-1185">Reference proteome</keyword>
<feature type="region of interest" description="Disordered" evidence="1">
    <location>
        <begin position="315"/>
        <end position="351"/>
    </location>
</feature>
<evidence type="ECO:0000259" key="2">
    <source>
        <dbReference type="PROSITE" id="PS50994"/>
    </source>
</evidence>
<feature type="compositionally biased region" description="Basic and acidic residues" evidence="1">
    <location>
        <begin position="29"/>
        <end position="39"/>
    </location>
</feature>
<proteinExistence type="predicted"/>
<sequence>MKRRSGGEPLAEPDPEPERSLLHRRRRKSAMEDQYHEEGAEKTMEHYVQANPNAQRSAIVRPEVPRNFEIKPQILSMIQNNYQFGGFSNEDPNEHIEIFLEICDIFRFKDVTNEAIWLRIFPFTLRDRAKSCYHTLPPDSILTWDELQRKFLTWERVKELLRKCPNHGIPRWMQMEIFYNGITVSTRSLVDAAAGGTMNKKTPNEVYELIEEMTSNMYQYPVERRGRVAGIHNVDNVLALQAQVESLTKQLSKLHTPSLVAQICDMCGGGHPNHECQAGNIQAVSSLDQANYVSNFRRSNDPYNNTYNPGWRNHPNFSWNNYNQQSSTQQPNAQTRPPPGFQRAAREPEQKANLEDMISKILANQEKGEAWTEARLQTQEASIRNLEKQVGQPANAISGRNKGTLPSNSETNPKEQIKAITLRSGKVLEEQKQPLVEENKADQQQNKEREEQREEREVSRQHKQKGKSSQSLSKAEINMDTLPYPERAKKDKLEEKFSKFIDIFKKLEINILFVKALMQMPQYTKFLKEVLSGKRKVEEQGTVMLTKNCSAILKNQLPTKLKDPGSFTIPCKFENFKFNKILCDLGASINLMPLSICRNLILGELKETNIMLQFADRSTKNPKGLIEDALVRIGMFIYPCDFVVEVDWELPLILGRPFLATAAALIDVKHGKLTLRLNEKEIVFDIKQAIKSPSSLCDDTCYFIDVIDECSEQVQQEQEVAQLEAEGNEEEDEGAEIKDPSKLKLKPLPSSLKYVYLENNSKPVIISSCLNLREEKLLIEMLSKHKKAIGWTISDIKGISPTTCMHKILMEDSFKPTIQPQRRLNSTLQEVVKKEVVKLLDAEFDIEIKDKKGAENVVADHLSRLETEEVEKKEISELFPDEVISNVSRKDEMRLTNILVCELFDEWGIDFMGPFPSSYDFEYILVAIEYVSKWVEAIATRTNNARHQFTALLKKFGVRHKVATPYDAQTSGQVEVSNRELKRILEKTISLSKKDWATKLDDALWAYRTAYKTPIGTTPFRLAGEKRLLDLNELEELRYWAYDNARLYKLKTKRWHDNNIRMKNFEVGQKVLLYNSRLNLFPGKLKSRWQGPYEVVGVSNFGAFEIQHPKNGDKFKVKGHRLKLYQERFPAETSVVHLIN</sequence>
<dbReference type="InterPro" id="IPR001584">
    <property type="entry name" value="Integrase_cat-core"/>
</dbReference>
<feature type="region of interest" description="Disordered" evidence="1">
    <location>
        <begin position="428"/>
        <end position="483"/>
    </location>
</feature>
<comment type="caution">
    <text evidence="3">The sequence shown here is derived from an EMBL/GenBank/DDBJ whole genome shotgun (WGS) entry which is preliminary data.</text>
</comment>
<organism evidence="3 4">
    <name type="scientific">Aristolochia fimbriata</name>
    <name type="common">White veined hardy Dutchman's pipe vine</name>
    <dbReference type="NCBI Taxonomy" id="158543"/>
    <lineage>
        <taxon>Eukaryota</taxon>
        <taxon>Viridiplantae</taxon>
        <taxon>Streptophyta</taxon>
        <taxon>Embryophyta</taxon>
        <taxon>Tracheophyta</taxon>
        <taxon>Spermatophyta</taxon>
        <taxon>Magnoliopsida</taxon>
        <taxon>Magnoliidae</taxon>
        <taxon>Piperales</taxon>
        <taxon>Aristolochiaceae</taxon>
        <taxon>Aristolochia</taxon>
    </lineage>
</organism>
<dbReference type="InterPro" id="IPR012337">
    <property type="entry name" value="RNaseH-like_sf"/>
</dbReference>
<evidence type="ECO:0000256" key="1">
    <source>
        <dbReference type="SAM" id="MobiDB-lite"/>
    </source>
</evidence>
<evidence type="ECO:0000313" key="4">
    <source>
        <dbReference type="Proteomes" id="UP000825729"/>
    </source>
</evidence>
<evidence type="ECO:0000313" key="3">
    <source>
        <dbReference type="EMBL" id="KAG9458442.1"/>
    </source>
</evidence>
<dbReference type="Proteomes" id="UP000825729">
    <property type="component" value="Unassembled WGS sequence"/>
</dbReference>
<dbReference type="GO" id="GO:0015074">
    <property type="term" value="P:DNA integration"/>
    <property type="evidence" value="ECO:0007669"/>
    <property type="project" value="InterPro"/>
</dbReference>
<dbReference type="CDD" id="cd00303">
    <property type="entry name" value="retropepsin_like"/>
    <property type="match status" value="1"/>
</dbReference>
<dbReference type="PROSITE" id="PS50994">
    <property type="entry name" value="INTEGRASE"/>
    <property type="match status" value="1"/>
</dbReference>
<dbReference type="EMBL" id="JAINDJ010000002">
    <property type="protein sequence ID" value="KAG9458442.1"/>
    <property type="molecule type" value="Genomic_DNA"/>
</dbReference>
<gene>
    <name evidence="3" type="ORF">H6P81_002950</name>
</gene>
<dbReference type="Gene3D" id="3.30.420.10">
    <property type="entry name" value="Ribonuclease H-like superfamily/Ribonuclease H"/>
    <property type="match status" value="1"/>
</dbReference>
<reference evidence="3 4" key="1">
    <citation type="submission" date="2021-07" db="EMBL/GenBank/DDBJ databases">
        <title>The Aristolochia fimbriata genome: insights into angiosperm evolution, floral development and chemical biosynthesis.</title>
        <authorList>
            <person name="Jiao Y."/>
        </authorList>
    </citation>
    <scope>NUCLEOTIDE SEQUENCE [LARGE SCALE GENOMIC DNA]</scope>
    <source>
        <strain evidence="3">IBCAS-2021</strain>
        <tissue evidence="3">Leaf</tissue>
    </source>
</reference>
<dbReference type="GO" id="GO:0003676">
    <property type="term" value="F:nucleic acid binding"/>
    <property type="evidence" value="ECO:0007669"/>
    <property type="project" value="InterPro"/>
</dbReference>
<accession>A0AAV7FEG2</accession>
<dbReference type="AlphaFoldDB" id="A0AAV7FEG2"/>
<feature type="compositionally biased region" description="Polar residues" evidence="1">
    <location>
        <begin position="315"/>
        <end position="335"/>
    </location>
</feature>
<feature type="region of interest" description="Disordered" evidence="1">
    <location>
        <begin position="1"/>
        <end position="39"/>
    </location>
</feature>
<dbReference type="InterPro" id="IPR021109">
    <property type="entry name" value="Peptidase_aspartic_dom_sf"/>
</dbReference>